<feature type="region of interest" description="Disordered" evidence="2">
    <location>
        <begin position="2099"/>
        <end position="2145"/>
    </location>
</feature>
<evidence type="ECO:0000259" key="5">
    <source>
        <dbReference type="Pfam" id="PF25023"/>
    </source>
</evidence>
<organism evidence="6 7">
    <name type="scientific">Actinotalea fermentans</name>
    <dbReference type="NCBI Taxonomy" id="43671"/>
    <lineage>
        <taxon>Bacteria</taxon>
        <taxon>Bacillati</taxon>
        <taxon>Actinomycetota</taxon>
        <taxon>Actinomycetes</taxon>
        <taxon>Micrococcales</taxon>
        <taxon>Cellulomonadaceae</taxon>
        <taxon>Actinotalea</taxon>
    </lineage>
</organism>
<dbReference type="Pfam" id="PF20148">
    <property type="entry name" value="DUF6531"/>
    <property type="match status" value="1"/>
</dbReference>
<gene>
    <name evidence="6" type="ORF">AFE02nite_20360</name>
</gene>
<dbReference type="InterPro" id="IPR045351">
    <property type="entry name" value="DUF6531"/>
</dbReference>
<keyword evidence="1" id="KW-0677">Repeat</keyword>
<evidence type="ECO:0000256" key="2">
    <source>
        <dbReference type="SAM" id="MobiDB-lite"/>
    </source>
</evidence>
<keyword evidence="3" id="KW-0732">Signal</keyword>
<dbReference type="InterPro" id="IPR031325">
    <property type="entry name" value="RHS_repeat"/>
</dbReference>
<dbReference type="EMBL" id="BJYK01000006">
    <property type="protein sequence ID" value="GEN80302.1"/>
    <property type="molecule type" value="Genomic_DNA"/>
</dbReference>
<feature type="chain" id="PRO_5021732707" description="Type IV secretion protein Rhs" evidence="3">
    <location>
        <begin position="41"/>
        <end position="2802"/>
    </location>
</feature>
<dbReference type="Proteomes" id="UP000321484">
    <property type="component" value="Unassembled WGS sequence"/>
</dbReference>
<accession>A0A511YYN2</accession>
<evidence type="ECO:0000259" key="4">
    <source>
        <dbReference type="Pfam" id="PF20148"/>
    </source>
</evidence>
<feature type="domain" description="DUF6531" evidence="4">
    <location>
        <begin position="595"/>
        <end position="670"/>
    </location>
</feature>
<dbReference type="PANTHER" id="PTHR32305:SF15">
    <property type="entry name" value="PROTEIN RHSA-RELATED"/>
    <property type="match status" value="1"/>
</dbReference>
<keyword evidence="7" id="KW-1185">Reference proteome</keyword>
<evidence type="ECO:0008006" key="8">
    <source>
        <dbReference type="Google" id="ProtNLM"/>
    </source>
</evidence>
<proteinExistence type="predicted"/>
<evidence type="ECO:0000256" key="3">
    <source>
        <dbReference type="SAM" id="SignalP"/>
    </source>
</evidence>
<dbReference type="Pfam" id="PF25023">
    <property type="entry name" value="TEN_YD-shell"/>
    <property type="match status" value="1"/>
</dbReference>
<dbReference type="SUPFAM" id="SSF69304">
    <property type="entry name" value="Tricorn protease N-terminal domain"/>
    <property type="match status" value="1"/>
</dbReference>
<dbReference type="InterPro" id="IPR050708">
    <property type="entry name" value="T6SS_VgrG/RHS"/>
</dbReference>
<name>A0A511YYN2_9CELL</name>
<dbReference type="InterPro" id="IPR056823">
    <property type="entry name" value="TEN-like_YD-shell"/>
</dbReference>
<dbReference type="NCBIfam" id="TIGR03696">
    <property type="entry name" value="Rhs_assc_core"/>
    <property type="match status" value="1"/>
</dbReference>
<feature type="domain" description="Teneurin-like YD-shell" evidence="5">
    <location>
        <begin position="1749"/>
        <end position="1940"/>
    </location>
</feature>
<protein>
    <recommendedName>
        <fullName evidence="8">Type IV secretion protein Rhs</fullName>
    </recommendedName>
</protein>
<dbReference type="InterPro" id="IPR022385">
    <property type="entry name" value="Rhs_assc_core"/>
</dbReference>
<sequence length="2802" mass="290109">MSVHAPSAIAAPSRRLRGACAALATSALLITGALVQPAAAAGSAPVLKPAEPFMVQNGGVTASVWSDDPGVAGGTATLRLAPTTGDVPEGAVSEVATFAATDASGAALTRWPGAAALSGGLVDEPWSAELSAPGVEVAFAREALEVRDDALTTLQVWHRTTDDAEWAPVPSAWLPARGAVVAQADSTGDFVVAPSAPRAAPVVALDLDDDAARAMWDGEVVGELPTTAAVAELFEGYVEDACMADVLITRSAETAVVDPAMRAAAVTRTRPTLALTLGFDATDGLPGGTAETGGARVWSTDTALAAAMTDALVTYTGRPARTVDSTELGTARPVADAAQVADATYARVELGYLDHNYDHAVIAHRPELYAQALARAVVSTLDRSGECWPRPSAAAGTVVAGGHGFSRGTDAHVLPMAEGDEGSWWGGVNQRFEEVDEGGVTATYSVTAFPAEGEPGTVRVNASWDIDPHQDMLSRFWTAIREVGWWLDIVVASLGEGSGDFELYPAFSPVFSYDPATGNASSLGNISSWVSYRVDGDWDGHVYVLNSSDDPILAWTAPWAAPPLPPGPFLPLPPDRDVLALLAGYGLTYEQIYGGDPVNLATGNVTQSEELLALTGVGDQMIDLTLTYNGGDGRITPVGRGWNFAYSAWAQKYDGGGVLITGANGQGLYFTPDGGGYASPPAARATLAKTADGVVLTRIDGTQETYTIDPLTGTGVLTGVVDRQGNAYTLAYASRARGGEGAVFAPLASITDEGGQQVVVTTTSTGRITGFTRPDGAAWTLGYDGDNLTSITDAAGHTRSFAYDDAGYLTSITRADGVVEVTNAYDLDHRVAVQVDGRGLRRTFAYDGDGTTTLTDALGNSSTVVHDDAGLPERTIDAAGGVTRTEYDDARNPVTSVDALGNEHHSTFDATGRVLTTTDPLGNTTTSAYNAAGDLTSRTTTAPDGSNATTTFVLNEDGRAVETHLPDGTVMTAAYDAHGDVTSVTDAAGNTTRHSYDARGNRVQTVDAEGGTSTFEFDLANRLTASTDPTGARTVYTYDGDDNVVSVTDPIGAVTKHEYDATGTRTSTTDPLGNVTRFEHNANLQITAEIAPDGARTELAYDDEHHVTTRTNPDGTTVTFTYDALGRQVSITDEADATTTTEYDAVGNPVAVVDAEGGRTTSSFDALGQVTSVTDPLGHTTSTTWLPGGLVGQQTDAIGGVTARTYDVMGRLTGVTTPDAATTTYTYDPVGNIATITDPRGGVTAFAYDALGRQVSRTDATGAVWTTEYDGAGRIVTTTDPTGATTTNAYDAAGHLVATTDPTGGTTSTTYDAAGRVTASTDPLGRVTTLTYDEAGRVLTVTDPTGAVTTQAYDEAGRLAQLTDARGQVTTYGYDPTGRRTLMVDAAGGHWTTEYDRLGRALAETDPTGARTEYTYDAAGRRVEVTDPTGATTTTSYDTRGVAAVVTDPVGGRTTVESDPMGRPLTMTDPTGAITRIAYDAAGNATTVTDANGHTTTTVFDAANRPVSVTDGTGAATLTAYDVAGRPVSVTDPLGHATTTEYDAAGRPVAVTDPTGATTTTVYDAAGQVVKVTDPLGRITRYAYDGTGRVTEVARPDGTTITSAYNPTGQMVAQTNGRGHTIELVVDALGRPIAMTDEAGQDWATTYDARGMVTATTDPLGGTTTTEYDAAGRPVAVTDPTGGITKTTYDARGLAVVTTDAVGSQTTLTYDGAGRQLTMTLPSGATWTQTWDGVGNLLTSTDPTGATTSSTYDAADRPVTITDATGATTTTAYDAAGRVVATTDPVGATTATAYDAVGRPTSVTDAEGNTTTYAYDSVGNLVTRTTPRGGVTAWEYDAMDRPVQVTDAEGGVTATVYDGQGNAVTVTDPVGVVSAMTYDPRDLLTAVVENALPDTPAGPAVNVTTQYAYDDAGRLSSATDPRGNTTAYARDAAGRVTATTDAAGRVKATAYDAAGRPVTATAPDGQVTATAYTPDGQVASVAYPDHAVTFGYDAVGRRTSMKDPMGTSSWVYDPVGRVTRAQDASGAVIGYVYDAAGNQVQVSYPDARRLTREFDARGLATTQADATGTTRFSYDADGNLSVTSRPTGVVTSLTRDLNGRVTGMTHTGSGAAPGTSPAGNSSANAPGNAFGHCKDNPTGHPNQQPACTTSTLVVSYTYDPRGLVTTRTVTTDEAITTTEYAHDALGRLVSSTTGGYVATYGWDAASNLVAEVTSDDPTTPIDADGWSALRSVNAINQTTTIVTDYAHAPVPHTETVALTYDLRGNRTGQTTTTTSGGATHTQARIAYAYDAADRLVREHDAGANLNNARDDIITTWGRDGLGRALVETQNGTAQRRVFDGSLAVADGPTRITRGPAGEALVETTDTVVGHGRNATTVPVAVDVLADLLGTPLSIAEAGVVSDDLAWTGAFGNVVATPGWDTVTGYTGHLEAAGLVETPTRTYDPASRVWVQEDTWPGTATVAATQNRYTYAQGAPETLVDPTGRMAAQAAILAQRLPAEELAYVLGLMAMCRVFPAENQCRPFEDDGVPTWTQMDLDTYRSNLQAAMVGLQYGMEQGTISPDRATAVAQAMRLLKLGVPTDFMSPQEAFESLGATAAGALVAGGVFVICEAGTGGAGSYGCAFIAGAAGGATTAALGYTTSTPQYRWDGGDASLYIGTGALIGGTLSVAGRGFFGPGTSGSAAGPGTANTAPAFGSLSNAEARAWYLAQEQQIAARNAEMIAAGVPAEVRAQMAFEARNAIRSQARAAMSDREAAAALSRSDPNLTWEQVLQKYDGDFDAIAQAASRSRTSVNQQYGLGEQR</sequence>
<evidence type="ECO:0000256" key="1">
    <source>
        <dbReference type="ARBA" id="ARBA00022737"/>
    </source>
</evidence>
<dbReference type="Pfam" id="PF05593">
    <property type="entry name" value="RHS_repeat"/>
    <property type="match status" value="20"/>
</dbReference>
<feature type="compositionally biased region" description="Low complexity" evidence="2">
    <location>
        <begin position="2107"/>
        <end position="2129"/>
    </location>
</feature>
<feature type="signal peptide" evidence="3">
    <location>
        <begin position="1"/>
        <end position="40"/>
    </location>
</feature>
<dbReference type="Gene3D" id="3.90.930.1">
    <property type="match status" value="1"/>
</dbReference>
<reference evidence="6 7" key="1">
    <citation type="submission" date="2019-07" db="EMBL/GenBank/DDBJ databases">
        <title>Whole genome shotgun sequence of Actinotalea fermentans NBRC 105374.</title>
        <authorList>
            <person name="Hosoyama A."/>
            <person name="Uohara A."/>
            <person name="Ohji S."/>
            <person name="Ichikawa N."/>
        </authorList>
    </citation>
    <scope>NUCLEOTIDE SEQUENCE [LARGE SCALE GENOMIC DNA]</scope>
    <source>
        <strain evidence="6 7">NBRC 105374</strain>
    </source>
</reference>
<evidence type="ECO:0000313" key="6">
    <source>
        <dbReference type="EMBL" id="GEN80302.1"/>
    </source>
</evidence>
<dbReference type="NCBIfam" id="TIGR01643">
    <property type="entry name" value="YD_repeat_2x"/>
    <property type="match status" value="33"/>
</dbReference>
<evidence type="ECO:0000313" key="7">
    <source>
        <dbReference type="Proteomes" id="UP000321484"/>
    </source>
</evidence>
<dbReference type="SUPFAM" id="SSF63829">
    <property type="entry name" value="Calcium-dependent phosphotriesterase"/>
    <property type="match status" value="1"/>
</dbReference>
<comment type="caution">
    <text evidence="6">The sequence shown here is derived from an EMBL/GenBank/DDBJ whole genome shotgun (WGS) entry which is preliminary data.</text>
</comment>
<dbReference type="InterPro" id="IPR006530">
    <property type="entry name" value="YD"/>
</dbReference>
<dbReference type="PANTHER" id="PTHR32305">
    <property type="match status" value="1"/>
</dbReference>
<dbReference type="Gene3D" id="2.180.10.10">
    <property type="entry name" value="RHS repeat-associated core"/>
    <property type="match status" value="8"/>
</dbReference>